<dbReference type="RefSeq" id="WP_173129214.1">
    <property type="nucleotide sequence ID" value="NZ_CBCSGW010000005.1"/>
</dbReference>
<dbReference type="Proteomes" id="UP000763557">
    <property type="component" value="Unassembled WGS sequence"/>
</dbReference>
<evidence type="ECO:0000313" key="1">
    <source>
        <dbReference type="EMBL" id="NRN65363.1"/>
    </source>
</evidence>
<comment type="caution">
    <text evidence="1">The sequence shown here is derived from an EMBL/GenBank/DDBJ whole genome shotgun (WGS) entry which is preliminary data.</text>
</comment>
<gene>
    <name evidence="1" type="ORF">GC106_25740</name>
</gene>
<dbReference type="EMBL" id="JAAATY010000006">
    <property type="protein sequence ID" value="NRN65363.1"/>
    <property type="molecule type" value="Genomic_DNA"/>
</dbReference>
<name>A0ABX2F212_9PSEU</name>
<evidence type="ECO:0000313" key="2">
    <source>
        <dbReference type="Proteomes" id="UP000763557"/>
    </source>
</evidence>
<dbReference type="Pfam" id="PF14081">
    <property type="entry name" value="DUF4262"/>
    <property type="match status" value="1"/>
</dbReference>
<keyword evidence="2" id="KW-1185">Reference proteome</keyword>
<sequence length="185" mass="21000">MLAEEAAICRCLVCQDYGDRDRLDDIDAKLVDDIGETGWGVLAIPEDDTSAGWAFTVGLWHTYRSPEIATFGLEPDVMMRCLNAVGDHIAAGRTPAADDELDEILSGDYRVTLRSVDEGWRKVFFGTSMGFYRATPTVPFLQLLWPDRNGRYPGDEKFTERYEHLQPRLWLPHNEHPPGPWTEQV</sequence>
<reference evidence="1 2" key="1">
    <citation type="submission" date="2020-01" db="EMBL/GenBank/DDBJ databases">
        <title>Kibdelosporangium persica a novel Actinomycetes from a hot desert in Iran.</title>
        <authorList>
            <person name="Safaei N."/>
            <person name="Zaburannyi N."/>
            <person name="Mueller R."/>
            <person name="Wink J."/>
        </authorList>
    </citation>
    <scope>NUCLEOTIDE SEQUENCE [LARGE SCALE GENOMIC DNA]</scope>
    <source>
        <strain evidence="1 2">4NS15</strain>
    </source>
</reference>
<dbReference type="InterPro" id="IPR025358">
    <property type="entry name" value="DUF4262"/>
</dbReference>
<evidence type="ECO:0008006" key="3">
    <source>
        <dbReference type="Google" id="ProtNLM"/>
    </source>
</evidence>
<proteinExistence type="predicted"/>
<accession>A0ABX2F212</accession>
<organism evidence="1 2">
    <name type="scientific">Kibdelosporangium persicum</name>
    <dbReference type="NCBI Taxonomy" id="2698649"/>
    <lineage>
        <taxon>Bacteria</taxon>
        <taxon>Bacillati</taxon>
        <taxon>Actinomycetota</taxon>
        <taxon>Actinomycetes</taxon>
        <taxon>Pseudonocardiales</taxon>
        <taxon>Pseudonocardiaceae</taxon>
        <taxon>Kibdelosporangium</taxon>
    </lineage>
</organism>
<protein>
    <recommendedName>
        <fullName evidence="3">DUF4262 domain-containing protein</fullName>
    </recommendedName>
</protein>